<evidence type="ECO:0000313" key="3">
    <source>
        <dbReference type="Proteomes" id="UP000287651"/>
    </source>
</evidence>
<dbReference type="Proteomes" id="UP000287651">
    <property type="component" value="Unassembled WGS sequence"/>
</dbReference>
<sequence>MELRRSKTGLRCLFDDGAAKLQPGQEEAPLSRPRPTGHQLVADIDVARHLEELRPVIIIQLAVICSMPTPPPLLPPSSSPRPPLLRAWVPLSVAAMSV</sequence>
<reference evidence="2 3" key="1">
    <citation type="journal article" date="2014" name="Agronomy (Basel)">
        <title>A Draft Genome Sequence for Ensete ventricosum, the Drought-Tolerant Tree Against Hunger.</title>
        <authorList>
            <person name="Harrison J."/>
            <person name="Moore K.A."/>
            <person name="Paszkiewicz K."/>
            <person name="Jones T."/>
            <person name="Grant M."/>
            <person name="Ambacheew D."/>
            <person name="Muzemil S."/>
            <person name="Studholme D.J."/>
        </authorList>
    </citation>
    <scope>NUCLEOTIDE SEQUENCE [LARGE SCALE GENOMIC DNA]</scope>
</reference>
<feature type="region of interest" description="Disordered" evidence="1">
    <location>
        <begin position="16"/>
        <end position="36"/>
    </location>
</feature>
<dbReference type="EMBL" id="AMZH03013266">
    <property type="protein sequence ID" value="RRT49561.1"/>
    <property type="molecule type" value="Genomic_DNA"/>
</dbReference>
<proteinExistence type="predicted"/>
<evidence type="ECO:0000313" key="2">
    <source>
        <dbReference type="EMBL" id="RRT49561.1"/>
    </source>
</evidence>
<dbReference type="AlphaFoldDB" id="A0A426YCV1"/>
<evidence type="ECO:0000256" key="1">
    <source>
        <dbReference type="SAM" id="MobiDB-lite"/>
    </source>
</evidence>
<name>A0A426YCV1_ENSVE</name>
<gene>
    <name evidence="2" type="ORF">B296_00024931</name>
</gene>
<organism evidence="2 3">
    <name type="scientific">Ensete ventricosum</name>
    <name type="common">Abyssinian banana</name>
    <name type="synonym">Musa ensete</name>
    <dbReference type="NCBI Taxonomy" id="4639"/>
    <lineage>
        <taxon>Eukaryota</taxon>
        <taxon>Viridiplantae</taxon>
        <taxon>Streptophyta</taxon>
        <taxon>Embryophyta</taxon>
        <taxon>Tracheophyta</taxon>
        <taxon>Spermatophyta</taxon>
        <taxon>Magnoliopsida</taxon>
        <taxon>Liliopsida</taxon>
        <taxon>Zingiberales</taxon>
        <taxon>Musaceae</taxon>
        <taxon>Ensete</taxon>
    </lineage>
</organism>
<accession>A0A426YCV1</accession>
<comment type="caution">
    <text evidence="2">The sequence shown here is derived from an EMBL/GenBank/DDBJ whole genome shotgun (WGS) entry which is preliminary data.</text>
</comment>
<protein>
    <submittedName>
        <fullName evidence="2">Uncharacterized protein</fullName>
    </submittedName>
</protein>